<evidence type="ECO:0008006" key="8">
    <source>
        <dbReference type="Google" id="ProtNLM"/>
    </source>
</evidence>
<keyword evidence="1" id="KW-0378">Hydrolase</keyword>
<dbReference type="InterPro" id="IPR049492">
    <property type="entry name" value="BD-FAE-like_dom"/>
</dbReference>
<dbReference type="SUPFAM" id="SSF49344">
    <property type="entry name" value="CBD9-like"/>
    <property type="match status" value="1"/>
</dbReference>
<dbReference type="InterPro" id="IPR001375">
    <property type="entry name" value="Peptidase_S9_cat"/>
</dbReference>
<dbReference type="PANTHER" id="PTHR48081">
    <property type="entry name" value="AB HYDROLASE SUPERFAMILY PROTEIN C4A8.06C"/>
    <property type="match status" value="1"/>
</dbReference>
<dbReference type="SUPFAM" id="SSF53474">
    <property type="entry name" value="alpha/beta-Hydrolases"/>
    <property type="match status" value="1"/>
</dbReference>
<feature type="domain" description="BD-FAE-like" evidence="5">
    <location>
        <begin position="94"/>
        <end position="200"/>
    </location>
</feature>
<feature type="domain" description="Carbohydrate-binding" evidence="4">
    <location>
        <begin position="503"/>
        <end position="694"/>
    </location>
</feature>
<feature type="transmembrane region" description="Helical" evidence="2">
    <location>
        <begin position="5"/>
        <end position="22"/>
    </location>
</feature>
<dbReference type="Gene3D" id="3.40.50.1820">
    <property type="entry name" value="alpha/beta hydrolase"/>
    <property type="match status" value="1"/>
</dbReference>
<dbReference type="Gene3D" id="2.60.40.1190">
    <property type="match status" value="1"/>
</dbReference>
<dbReference type="InterPro" id="IPR010502">
    <property type="entry name" value="Carb-bd_dom_fam9"/>
</dbReference>
<gene>
    <name evidence="6" type="ORF">BSK51_26570</name>
</gene>
<dbReference type="RefSeq" id="WP_076300809.1">
    <property type="nucleotide sequence ID" value="NZ_MPTD01000023.1"/>
</dbReference>
<keyword evidence="2" id="KW-1133">Transmembrane helix</keyword>
<evidence type="ECO:0000256" key="1">
    <source>
        <dbReference type="ARBA" id="ARBA00022801"/>
    </source>
</evidence>
<feature type="domain" description="Peptidase S9 prolyl oligopeptidase catalytic" evidence="3">
    <location>
        <begin position="235"/>
        <end position="304"/>
    </location>
</feature>
<evidence type="ECO:0000259" key="4">
    <source>
        <dbReference type="Pfam" id="PF06452"/>
    </source>
</evidence>
<comment type="caution">
    <text evidence="6">The sequence shown here is derived from an EMBL/GenBank/DDBJ whole genome shotgun (WGS) entry which is preliminary data.</text>
</comment>
<evidence type="ECO:0000259" key="3">
    <source>
        <dbReference type="Pfam" id="PF00326"/>
    </source>
</evidence>
<evidence type="ECO:0000256" key="2">
    <source>
        <dbReference type="SAM" id="Phobius"/>
    </source>
</evidence>
<evidence type="ECO:0000313" key="7">
    <source>
        <dbReference type="Proteomes" id="UP000187313"/>
    </source>
</evidence>
<dbReference type="InterPro" id="IPR050300">
    <property type="entry name" value="GDXG_lipolytic_enzyme"/>
</dbReference>
<dbReference type="PANTHER" id="PTHR48081:SF33">
    <property type="entry name" value="KYNURENINE FORMAMIDASE"/>
    <property type="match status" value="1"/>
</dbReference>
<evidence type="ECO:0000313" key="6">
    <source>
        <dbReference type="EMBL" id="OMD46579.1"/>
    </source>
</evidence>
<evidence type="ECO:0000259" key="5">
    <source>
        <dbReference type="Pfam" id="PF20434"/>
    </source>
</evidence>
<name>A0ABX3HA83_9BACL</name>
<dbReference type="Pfam" id="PF00326">
    <property type="entry name" value="Peptidase_S9"/>
    <property type="match status" value="1"/>
</dbReference>
<dbReference type="InterPro" id="IPR029058">
    <property type="entry name" value="AB_hydrolase_fold"/>
</dbReference>
<keyword evidence="7" id="KW-1185">Reference proteome</keyword>
<proteinExistence type="predicted"/>
<accession>A0ABX3HA83</accession>
<dbReference type="CDD" id="cd09621">
    <property type="entry name" value="CBM9_like_5"/>
    <property type="match status" value="1"/>
</dbReference>
<dbReference type="EMBL" id="MPTD01000023">
    <property type="protein sequence ID" value="OMD46579.1"/>
    <property type="molecule type" value="Genomic_DNA"/>
</dbReference>
<keyword evidence="2" id="KW-0812">Transmembrane</keyword>
<reference evidence="6 7" key="1">
    <citation type="submission" date="2016-10" db="EMBL/GenBank/DDBJ databases">
        <title>Paenibacillus species isolates.</title>
        <authorList>
            <person name="Beno S.M."/>
        </authorList>
    </citation>
    <scope>NUCLEOTIDE SEQUENCE [LARGE SCALE GENOMIC DNA]</scope>
    <source>
        <strain evidence="6 7">FSL R5-0923</strain>
    </source>
</reference>
<dbReference type="Pfam" id="PF06452">
    <property type="entry name" value="CBM9_1"/>
    <property type="match status" value="1"/>
</dbReference>
<sequence length="695" mass="77311">MKRRLIYVLTILVIVLGSWLLLHNRENKSALEKEGKEVTNVITTDSSTSAAKVTVNNGQISVQYLTPAYKVTVKGDILYASKKNETDAVEPLKLDLYEPSGDNNEKRPVFIFIHGGGYTEGNKNDAADFSTGLAKRGYAVLSVDYRLKKDPFTNFSRTLNDAYEDITDVIKWINDNAEIYGMDASHIVIGGDSAGGHLAINFVNQYVSQDPSIIKSVFSIVDIYGGDLTKSADSKLPPVLIIHGTIDKLVPYQQSVELAEQLKEKGVYHNLLTMEGVGHDYKNDKYIDEIMETTTHFLWNVMNSSDLTKLPENSGISIASGDAFDIKLPEAYRIPAKESMNIDLPEGWILREQEEEDRLRIQVPDGLVRGNDTLFVSRGEDPKTAMSFAVNVNVIDPLTVKYETYYDEAAKELKTHMDVTNQSKNNFNGSVEADYETGRSTQRTYNATVENLESGKSVRLEIPELARGQRTLKSYNDIGNLLQTTLDSFNALLLPKLSKPVEIDGNLTDWSDLARFDVKDIKINGWRGEQDISATGSLAWDADNLYLGVEVIDEKHEQSASGDAIWSGDSIQIGIGIANSDGTVPSEYHELGVARGNAGNLLKWRWLTPMGFNINDALELKYAVSRSDSTTSYELAIPWRELSHDITQVKQGMKLKFSLLVNDNDGEGRRGWLEYNSGIGSSKDVNAFGDLYLMD</sequence>
<dbReference type="Proteomes" id="UP000187313">
    <property type="component" value="Unassembled WGS sequence"/>
</dbReference>
<protein>
    <recommendedName>
        <fullName evidence="8">Alpha/beta hydrolase</fullName>
    </recommendedName>
</protein>
<dbReference type="Pfam" id="PF20434">
    <property type="entry name" value="BD-FAE"/>
    <property type="match status" value="1"/>
</dbReference>
<keyword evidence="2" id="KW-0472">Membrane</keyword>
<organism evidence="6 7">
    <name type="scientific">Paenibacillus odorifer</name>
    <dbReference type="NCBI Taxonomy" id="189426"/>
    <lineage>
        <taxon>Bacteria</taxon>
        <taxon>Bacillati</taxon>
        <taxon>Bacillota</taxon>
        <taxon>Bacilli</taxon>
        <taxon>Bacillales</taxon>
        <taxon>Paenibacillaceae</taxon>
        <taxon>Paenibacillus</taxon>
    </lineage>
</organism>